<dbReference type="FunFam" id="2.40.30.170:FF:000010">
    <property type="entry name" value="Efflux RND transporter periplasmic adaptor subunit"/>
    <property type="match status" value="1"/>
</dbReference>
<evidence type="ECO:0000259" key="5">
    <source>
        <dbReference type="Pfam" id="PF25954"/>
    </source>
</evidence>
<dbReference type="InterPro" id="IPR058790">
    <property type="entry name" value="BSH_CusB"/>
</dbReference>
<dbReference type="GO" id="GO:0016020">
    <property type="term" value="C:membrane"/>
    <property type="evidence" value="ECO:0007669"/>
    <property type="project" value="InterPro"/>
</dbReference>
<dbReference type="Gene3D" id="2.40.420.20">
    <property type="match status" value="1"/>
</dbReference>
<protein>
    <submittedName>
        <fullName evidence="7">Efflux RND transporter periplasmic adaptor subunit</fullName>
    </submittedName>
</protein>
<reference evidence="7 8" key="1">
    <citation type="submission" date="2023-12" db="EMBL/GenBank/DDBJ databases">
        <title>Whole-genome sequencing of halo(alkali)philic microorganisms from hypersaline lakes.</title>
        <authorList>
            <person name="Sorokin D.Y."/>
            <person name="Merkel A.Y."/>
            <person name="Messina E."/>
            <person name="Yakimov M."/>
        </authorList>
    </citation>
    <scope>NUCLEOTIDE SEQUENCE [LARGE SCALE GENOMIC DNA]</scope>
    <source>
        <strain evidence="7 8">AB-CW1</strain>
    </source>
</reference>
<dbReference type="PANTHER" id="PTHR30097">
    <property type="entry name" value="CATION EFFLUX SYSTEM PROTEIN CUSB"/>
    <property type="match status" value="1"/>
</dbReference>
<dbReference type="GO" id="GO:0030288">
    <property type="term" value="C:outer membrane-bounded periplasmic space"/>
    <property type="evidence" value="ECO:0007669"/>
    <property type="project" value="TreeGrafter"/>
</dbReference>
<evidence type="ECO:0000313" key="7">
    <source>
        <dbReference type="EMBL" id="MEA5446918.1"/>
    </source>
</evidence>
<evidence type="ECO:0000313" key="8">
    <source>
        <dbReference type="Proteomes" id="UP001302316"/>
    </source>
</evidence>
<evidence type="ECO:0000259" key="4">
    <source>
        <dbReference type="Pfam" id="PF25919"/>
    </source>
</evidence>
<feature type="domain" description="CusB-like three alpha-helical bundle" evidence="3">
    <location>
        <begin position="70"/>
        <end position="117"/>
    </location>
</feature>
<feature type="domain" description="Multidrug resistance protein MdtA-like C-terminal permuted SH3" evidence="6">
    <location>
        <begin position="238"/>
        <end position="294"/>
    </location>
</feature>
<dbReference type="Gene3D" id="2.40.30.170">
    <property type="match status" value="1"/>
</dbReference>
<dbReference type="Pfam" id="PF25967">
    <property type="entry name" value="RND-MFP_C"/>
    <property type="match status" value="1"/>
</dbReference>
<dbReference type="Gene3D" id="2.40.50.100">
    <property type="match status" value="1"/>
</dbReference>
<dbReference type="Pfam" id="PF25954">
    <property type="entry name" value="Beta-barrel_RND_2"/>
    <property type="match status" value="1"/>
</dbReference>
<accession>A0AAP6JHB9</accession>
<dbReference type="InterPro" id="IPR058792">
    <property type="entry name" value="Beta-barrel_RND_2"/>
</dbReference>
<dbReference type="NCBIfam" id="TIGR01730">
    <property type="entry name" value="RND_mfp"/>
    <property type="match status" value="1"/>
</dbReference>
<dbReference type="GO" id="GO:0015679">
    <property type="term" value="P:plasma membrane copper ion transport"/>
    <property type="evidence" value="ECO:0007669"/>
    <property type="project" value="TreeGrafter"/>
</dbReference>
<keyword evidence="8" id="KW-1185">Reference proteome</keyword>
<dbReference type="InterPro" id="IPR058791">
    <property type="entry name" value="3HB_CusB"/>
</dbReference>
<name>A0AAP6JHB9_9GAMM</name>
<dbReference type="InterPro" id="IPR051909">
    <property type="entry name" value="MFP_Cation_Efflux"/>
</dbReference>
<dbReference type="InterPro" id="IPR058627">
    <property type="entry name" value="MdtA-like_C"/>
</dbReference>
<evidence type="ECO:0000259" key="3">
    <source>
        <dbReference type="Pfam" id="PF25869"/>
    </source>
</evidence>
<dbReference type="GO" id="GO:0046914">
    <property type="term" value="F:transition metal ion binding"/>
    <property type="evidence" value="ECO:0007669"/>
    <property type="project" value="TreeGrafter"/>
</dbReference>
<dbReference type="PANTHER" id="PTHR30097:SF15">
    <property type="entry name" value="CATION EFFLUX SYSTEM PROTEIN CUSB"/>
    <property type="match status" value="1"/>
</dbReference>
<comment type="caution">
    <text evidence="7">The sequence shown here is derived from an EMBL/GenBank/DDBJ whole genome shotgun (WGS) entry which is preliminary data.</text>
</comment>
<evidence type="ECO:0000259" key="6">
    <source>
        <dbReference type="Pfam" id="PF25967"/>
    </source>
</evidence>
<dbReference type="Pfam" id="PF25869">
    <property type="entry name" value="3HB_CusB"/>
    <property type="match status" value="1"/>
</dbReference>
<evidence type="ECO:0000256" key="2">
    <source>
        <dbReference type="ARBA" id="ARBA00022448"/>
    </source>
</evidence>
<dbReference type="Pfam" id="PF25919">
    <property type="entry name" value="BSH_CusB"/>
    <property type="match status" value="1"/>
</dbReference>
<proteinExistence type="inferred from homology"/>
<dbReference type="AlphaFoldDB" id="A0AAP6JHB9"/>
<keyword evidence="2" id="KW-0813">Transport</keyword>
<sequence length="317" mass="35469">IQQAMNVRTTEAVRERLMRHIETVGRVEYDPAKLKHLHPRTEGWVEALDVAAEGDRVESGQRLFTIYSPELVNAQEELLQALRRGESRLIEAARDRLRALGIQDAVISNIEAEREVKQSVPWYAPEDAYVTQLGIREGMYVSPGLEMMELVDLSNVWVIADIFESQADWVEVGQHAMIGLPYSPGDQAHADISHIYPVLDEQTRSLRVRLPVENGNGKLRPGMWTAVSIHADPSEEGVVIPLEALIRTGRGNRVVIREDESHFRVREVMPGMVSGDQVMIREGVDAGDEVVVSGHFLIDSEASIRGGHGRVEDHSDH</sequence>
<dbReference type="RefSeq" id="WP_346053552.1">
    <property type="nucleotide sequence ID" value="NZ_JAYGII010000095.1"/>
</dbReference>
<dbReference type="GO" id="GO:0022857">
    <property type="term" value="F:transmembrane transporter activity"/>
    <property type="evidence" value="ECO:0007669"/>
    <property type="project" value="InterPro"/>
</dbReference>
<evidence type="ECO:0000256" key="1">
    <source>
        <dbReference type="ARBA" id="ARBA00009477"/>
    </source>
</evidence>
<dbReference type="GO" id="GO:0060003">
    <property type="term" value="P:copper ion export"/>
    <property type="evidence" value="ECO:0007669"/>
    <property type="project" value="TreeGrafter"/>
</dbReference>
<dbReference type="Gene3D" id="6.10.140.730">
    <property type="match status" value="1"/>
</dbReference>
<dbReference type="EMBL" id="JAYGII010000095">
    <property type="protein sequence ID" value="MEA5446918.1"/>
    <property type="molecule type" value="Genomic_DNA"/>
</dbReference>
<comment type="similarity">
    <text evidence="1">Belongs to the membrane fusion protein (MFP) (TC 8.A.1) family.</text>
</comment>
<feature type="non-terminal residue" evidence="7">
    <location>
        <position position="1"/>
    </location>
</feature>
<dbReference type="InterPro" id="IPR006143">
    <property type="entry name" value="RND_pump_MFP"/>
</dbReference>
<organism evidence="7 8">
    <name type="scientific">Natronospira elongata</name>
    <dbReference type="NCBI Taxonomy" id="3110268"/>
    <lineage>
        <taxon>Bacteria</taxon>
        <taxon>Pseudomonadati</taxon>
        <taxon>Pseudomonadota</taxon>
        <taxon>Gammaproteobacteria</taxon>
        <taxon>Natronospirales</taxon>
        <taxon>Natronospiraceae</taxon>
        <taxon>Natronospira</taxon>
    </lineage>
</organism>
<feature type="domain" description="CusB-like beta-barrel" evidence="5">
    <location>
        <begin position="155"/>
        <end position="231"/>
    </location>
</feature>
<feature type="domain" description="CusB-like barrel-sandwich hybrid" evidence="4">
    <location>
        <begin position="35"/>
        <end position="149"/>
    </location>
</feature>
<gene>
    <name evidence="7" type="ORF">VCB98_13905</name>
</gene>
<dbReference type="SUPFAM" id="SSF111369">
    <property type="entry name" value="HlyD-like secretion proteins"/>
    <property type="match status" value="1"/>
</dbReference>
<dbReference type="Proteomes" id="UP001302316">
    <property type="component" value="Unassembled WGS sequence"/>
</dbReference>